<dbReference type="Proteomes" id="UP000595814">
    <property type="component" value="Chromosome"/>
</dbReference>
<keyword evidence="2" id="KW-1185">Reference proteome</keyword>
<sequence length="447" mass="48524">MSKGLGFLEKFMGPMAKIAQFKLVRAVMAAGVASIPFTIVGSMFLVLNILPDTIPALQGIFDSSVFRLQDLYMVANKATMGILALYFSIVIGYELTKIYADEEDIDINPVSGALLSLFAFFMCIPELVFVDGRFSLIQSVTEDEHVINGWRMVGDGVSRIGTSGIFTAIIMGVISVLVYRFCVKRNWTIKMPDAVPEGVSRAFTALIPTFVVAFVVLIINGVLVALGTDIFNIIAIPFGFVTKLTDTWIGIVIIYFLIHALWLVGIHGANIVDALVKPMLLSNMAANAAGANIPFAGEFQNTYVVLGGSGATLGMTIFIAFLARSEQLKVLGRASLGPAIFNINEPIIFGLPIVYNPFMAVPFFLAPITTASLGYWATKLKIVKPIIAQMPWPSPAGTGAFIGTGGDFKAVILAFICVIVAFIIYLPFIKYYDNKLYREEQGNSTDV</sequence>
<accession>A0AC61MU67</accession>
<organism evidence="1 2">
    <name type="scientific">Miniphocaeibacter halophilus</name>
    <dbReference type="NCBI Taxonomy" id="2931922"/>
    <lineage>
        <taxon>Bacteria</taxon>
        <taxon>Bacillati</taxon>
        <taxon>Bacillota</taxon>
        <taxon>Tissierellia</taxon>
        <taxon>Tissierellales</taxon>
        <taxon>Peptoniphilaceae</taxon>
        <taxon>Miniphocaeibacter</taxon>
    </lineage>
</organism>
<name>A0AC61MU67_9FIRM</name>
<protein>
    <submittedName>
        <fullName evidence="1">PTS cellobiose transporter subunit IIC</fullName>
    </submittedName>
</protein>
<gene>
    <name evidence="1" type="primary">celB</name>
    <name evidence="1" type="ORF">JFY71_01090</name>
</gene>
<evidence type="ECO:0000313" key="1">
    <source>
        <dbReference type="EMBL" id="QQK08160.1"/>
    </source>
</evidence>
<dbReference type="EMBL" id="CP066744">
    <property type="protein sequence ID" value="QQK08160.1"/>
    <property type="molecule type" value="Genomic_DNA"/>
</dbReference>
<reference evidence="1 2" key="1">
    <citation type="journal article" date="2022" name="Int. J. Syst. Evol. Microbiol.">
        <title>Miniphocaeibacter halophilus sp. nov., an ammonium-tolerant acetate-producing bacterium isolated from a biogas system.</title>
        <authorList>
            <person name="Schnurer A."/>
            <person name="Singh A."/>
            <person name="Bi S."/>
            <person name="Qiao W."/>
            <person name="Westerholm M."/>
        </authorList>
    </citation>
    <scope>NUCLEOTIDE SEQUENCE [LARGE SCALE GENOMIC DNA]</scope>
    <source>
        <strain evidence="1 2">AMB_01</strain>
    </source>
</reference>
<evidence type="ECO:0000313" key="2">
    <source>
        <dbReference type="Proteomes" id="UP000595814"/>
    </source>
</evidence>
<proteinExistence type="predicted"/>